<accession>A0ABY4SM23</accession>
<keyword evidence="2" id="KW-0732">Signal</keyword>
<evidence type="ECO:0000256" key="1">
    <source>
        <dbReference type="SAM" id="Phobius"/>
    </source>
</evidence>
<proteinExistence type="predicted"/>
<evidence type="ECO:0000313" key="3">
    <source>
        <dbReference type="EMBL" id="URI15329.1"/>
    </source>
</evidence>
<gene>
    <name evidence="3" type="ORF">M8231_16315</name>
</gene>
<keyword evidence="1" id="KW-1133">Transmembrane helix</keyword>
<evidence type="ECO:0000313" key="4">
    <source>
        <dbReference type="Proteomes" id="UP001055429"/>
    </source>
</evidence>
<dbReference type="Proteomes" id="UP001055429">
    <property type="component" value="Chromosome"/>
</dbReference>
<keyword evidence="1" id="KW-0472">Membrane</keyword>
<evidence type="ECO:0000256" key="2">
    <source>
        <dbReference type="SAM" id="SignalP"/>
    </source>
</evidence>
<organism evidence="3 4">
    <name type="scientific">Brevundimonas albigilva</name>
    <dbReference type="NCBI Taxonomy" id="1312364"/>
    <lineage>
        <taxon>Bacteria</taxon>
        <taxon>Pseudomonadati</taxon>
        <taxon>Pseudomonadota</taxon>
        <taxon>Alphaproteobacteria</taxon>
        <taxon>Caulobacterales</taxon>
        <taxon>Caulobacteraceae</taxon>
        <taxon>Brevundimonas</taxon>
    </lineage>
</organism>
<name>A0ABY4SM23_9CAUL</name>
<reference evidence="3" key="1">
    <citation type="submission" date="2022-05" db="EMBL/GenBank/DDBJ databases">
        <title>Brevundimonas albigilva TT17 genome sequence.</title>
        <authorList>
            <person name="Lee K."/>
            <person name="Son H."/>
        </authorList>
    </citation>
    <scope>NUCLEOTIDE SEQUENCE</scope>
    <source>
        <strain evidence="3">TT17</strain>
    </source>
</reference>
<protein>
    <submittedName>
        <fullName evidence="3">Uncharacterized protein</fullName>
    </submittedName>
</protein>
<keyword evidence="1" id="KW-0812">Transmembrane</keyword>
<dbReference type="EMBL" id="CP097649">
    <property type="protein sequence ID" value="URI15329.1"/>
    <property type="molecule type" value="Genomic_DNA"/>
</dbReference>
<dbReference type="RefSeq" id="WP_250201957.1">
    <property type="nucleotide sequence ID" value="NZ_CP097649.1"/>
</dbReference>
<feature type="signal peptide" evidence="2">
    <location>
        <begin position="1"/>
        <end position="24"/>
    </location>
</feature>
<keyword evidence="4" id="KW-1185">Reference proteome</keyword>
<feature type="chain" id="PRO_5046368236" evidence="2">
    <location>
        <begin position="25"/>
        <end position="72"/>
    </location>
</feature>
<sequence>MTRRLRRFLGVLACLVAFPVVAHADPVSAYIVTTVLGFSGTAAAVATFVVNAVLYSAGSFSEDRAFEPEDDQ</sequence>
<feature type="transmembrane region" description="Helical" evidence="1">
    <location>
        <begin position="34"/>
        <end position="54"/>
    </location>
</feature>